<dbReference type="EMBL" id="BPVZ01001653">
    <property type="protein sequence ID" value="GKV53647.1"/>
    <property type="molecule type" value="Genomic_DNA"/>
</dbReference>
<evidence type="ECO:0008006" key="3">
    <source>
        <dbReference type="Google" id="ProtNLM"/>
    </source>
</evidence>
<sequence length="57" mass="6447">MLCSSFLRLVTAALVRPFGFVNSKRECLFPRLEAKALLNERDAGSVNCIREEMQDLS</sequence>
<keyword evidence="2" id="KW-1185">Reference proteome</keyword>
<evidence type="ECO:0000313" key="2">
    <source>
        <dbReference type="Proteomes" id="UP001054252"/>
    </source>
</evidence>
<reference evidence="1 2" key="1">
    <citation type="journal article" date="2021" name="Commun. Biol.">
        <title>The genome of Shorea leprosula (Dipterocarpaceae) highlights the ecological relevance of drought in aseasonal tropical rainforests.</title>
        <authorList>
            <person name="Ng K.K.S."/>
            <person name="Kobayashi M.J."/>
            <person name="Fawcett J.A."/>
            <person name="Hatakeyama M."/>
            <person name="Paape T."/>
            <person name="Ng C.H."/>
            <person name="Ang C.C."/>
            <person name="Tnah L.H."/>
            <person name="Lee C.T."/>
            <person name="Nishiyama T."/>
            <person name="Sese J."/>
            <person name="O'Brien M.J."/>
            <person name="Copetti D."/>
            <person name="Mohd Noor M.I."/>
            <person name="Ong R.C."/>
            <person name="Putra M."/>
            <person name="Sireger I.Z."/>
            <person name="Indrioko S."/>
            <person name="Kosugi Y."/>
            <person name="Izuno A."/>
            <person name="Isagi Y."/>
            <person name="Lee S.L."/>
            <person name="Shimizu K.K."/>
        </authorList>
    </citation>
    <scope>NUCLEOTIDE SEQUENCE [LARGE SCALE GENOMIC DNA]</scope>
    <source>
        <strain evidence="1">214</strain>
    </source>
</reference>
<name>A0AAV5MVM4_9ROSI</name>
<dbReference type="AlphaFoldDB" id="A0AAV5MVM4"/>
<evidence type="ECO:0000313" key="1">
    <source>
        <dbReference type="EMBL" id="GKV53647.1"/>
    </source>
</evidence>
<protein>
    <recommendedName>
        <fullName evidence="3">Secreted protein</fullName>
    </recommendedName>
</protein>
<comment type="caution">
    <text evidence="1">The sequence shown here is derived from an EMBL/GenBank/DDBJ whole genome shotgun (WGS) entry which is preliminary data.</text>
</comment>
<dbReference type="Proteomes" id="UP001054252">
    <property type="component" value="Unassembled WGS sequence"/>
</dbReference>
<proteinExistence type="predicted"/>
<gene>
    <name evidence="1" type="ORF">SLEP1_g60164</name>
</gene>
<accession>A0AAV5MVM4</accession>
<organism evidence="1 2">
    <name type="scientific">Rubroshorea leprosula</name>
    <dbReference type="NCBI Taxonomy" id="152421"/>
    <lineage>
        <taxon>Eukaryota</taxon>
        <taxon>Viridiplantae</taxon>
        <taxon>Streptophyta</taxon>
        <taxon>Embryophyta</taxon>
        <taxon>Tracheophyta</taxon>
        <taxon>Spermatophyta</taxon>
        <taxon>Magnoliopsida</taxon>
        <taxon>eudicotyledons</taxon>
        <taxon>Gunneridae</taxon>
        <taxon>Pentapetalae</taxon>
        <taxon>rosids</taxon>
        <taxon>malvids</taxon>
        <taxon>Malvales</taxon>
        <taxon>Dipterocarpaceae</taxon>
        <taxon>Rubroshorea</taxon>
    </lineage>
</organism>